<dbReference type="EMBL" id="PEBW01000003">
    <property type="protein sequence ID" value="PTQ52086.1"/>
    <property type="molecule type" value="Genomic_DNA"/>
</dbReference>
<dbReference type="PANTHER" id="PTHR30106:SF2">
    <property type="entry name" value="UPF0324 INNER MEMBRANE PROTEIN YEIH"/>
    <property type="match status" value="1"/>
</dbReference>
<feature type="transmembrane region" description="Helical" evidence="7">
    <location>
        <begin position="142"/>
        <end position="162"/>
    </location>
</feature>
<evidence type="ECO:0000256" key="7">
    <source>
        <dbReference type="SAM" id="Phobius"/>
    </source>
</evidence>
<evidence type="ECO:0000256" key="5">
    <source>
        <dbReference type="ARBA" id="ARBA00022989"/>
    </source>
</evidence>
<evidence type="ECO:0000313" key="8">
    <source>
        <dbReference type="EMBL" id="PTQ52086.1"/>
    </source>
</evidence>
<feature type="transmembrane region" description="Helical" evidence="7">
    <location>
        <begin position="115"/>
        <end position="133"/>
    </location>
</feature>
<keyword evidence="5 7" id="KW-1133">Transmembrane helix</keyword>
<feature type="transmembrane region" description="Helical" evidence="7">
    <location>
        <begin position="29"/>
        <end position="47"/>
    </location>
</feature>
<gene>
    <name evidence="8" type="ORF">BLITH_1053</name>
</gene>
<keyword evidence="3" id="KW-1003">Cell membrane</keyword>
<comment type="subcellular location">
    <subcellularLocation>
        <location evidence="1">Cell membrane</location>
        <topology evidence="1">Multi-pass membrane protein</topology>
    </subcellularLocation>
</comment>
<feature type="transmembrane region" description="Helical" evidence="7">
    <location>
        <begin position="276"/>
        <end position="293"/>
    </location>
</feature>
<proteinExistence type="inferred from homology"/>
<feature type="transmembrane region" description="Helical" evidence="7">
    <location>
        <begin position="305"/>
        <end position="325"/>
    </location>
</feature>
<dbReference type="PANTHER" id="PTHR30106">
    <property type="entry name" value="INNER MEMBRANE PROTEIN YEIH-RELATED"/>
    <property type="match status" value="1"/>
</dbReference>
<evidence type="ECO:0000256" key="3">
    <source>
        <dbReference type="ARBA" id="ARBA00022475"/>
    </source>
</evidence>
<evidence type="ECO:0000256" key="1">
    <source>
        <dbReference type="ARBA" id="ARBA00004651"/>
    </source>
</evidence>
<keyword evidence="6 7" id="KW-0472">Membrane</keyword>
<feature type="transmembrane region" description="Helical" evidence="7">
    <location>
        <begin position="332"/>
        <end position="355"/>
    </location>
</feature>
<evidence type="ECO:0000256" key="2">
    <source>
        <dbReference type="ARBA" id="ARBA00007977"/>
    </source>
</evidence>
<feature type="transmembrane region" description="Helical" evidence="7">
    <location>
        <begin position="174"/>
        <end position="194"/>
    </location>
</feature>
<dbReference type="InterPro" id="IPR018383">
    <property type="entry name" value="UPF0324_pro"/>
</dbReference>
<organism evidence="8 9">
    <name type="scientific">Brockia lithotrophica</name>
    <dbReference type="NCBI Taxonomy" id="933949"/>
    <lineage>
        <taxon>Bacteria</taxon>
        <taxon>Bacillati</taxon>
        <taxon>Bacillota</taxon>
        <taxon>Bacilli</taxon>
        <taxon>Bacillales</taxon>
        <taxon>Bacillales Family X. Incertae Sedis</taxon>
        <taxon>Brockia</taxon>
    </lineage>
</organism>
<sequence>MSQTMPGVSKDNRAPATQASRARLQNARGFFQGLVLALLLAYSSLLLANLPGLKVFGPMVLAILVGMAWRELMDVPASAFVGIRFAAQRLLRAGIVLLGMRLTLGDILGLGILPLLLAVASIALAFGTTLALARRFALERRLGVLTASGVSVCGAAAVLAVAPQVRANESETAAAVASVAFLGTIFTVLDLLVLPGIPWTDLGRGTFLGATLHEVAHVVAAAYPFGHAVTNVALLVKLTRVALLVPIALGIGLFWREEPASSVSPDKRRARPPFPWFVLGFLAVALLGSFVPVPPSVRQGTIDLATFLLTTAMAAIGLSADFVTLRRLGYRAFAVGALASILLVLVDGLLVTLLLR</sequence>
<dbReference type="AlphaFoldDB" id="A0A2T5G7C2"/>
<comment type="caution">
    <text evidence="8">The sequence shown here is derived from an EMBL/GenBank/DDBJ whole genome shotgun (WGS) entry which is preliminary data.</text>
</comment>
<accession>A0A2T5G7C2</accession>
<dbReference type="Pfam" id="PF03601">
    <property type="entry name" value="Cons_hypoth698"/>
    <property type="match status" value="1"/>
</dbReference>
<keyword evidence="4 7" id="KW-0812">Transmembrane</keyword>
<dbReference type="GO" id="GO:0005886">
    <property type="term" value="C:plasma membrane"/>
    <property type="evidence" value="ECO:0007669"/>
    <property type="project" value="UniProtKB-SubCell"/>
</dbReference>
<name>A0A2T5G7C2_9BACL</name>
<evidence type="ECO:0000313" key="9">
    <source>
        <dbReference type="Proteomes" id="UP000244016"/>
    </source>
</evidence>
<reference evidence="8 9" key="1">
    <citation type="submission" date="2017-08" db="EMBL/GenBank/DDBJ databases">
        <title>Burning lignite coal seam in the remote Altai Mountains harbors a hydrogen-driven thermophilic microbial community.</title>
        <authorList>
            <person name="Kadnikov V.V."/>
            <person name="Mardanov A.V."/>
            <person name="Ivasenko D."/>
            <person name="Beletsky A.V."/>
            <person name="Karnachuk O.V."/>
            <person name="Ravin N.V."/>
        </authorList>
    </citation>
    <scope>NUCLEOTIDE SEQUENCE [LARGE SCALE GENOMIC DNA]</scope>
    <source>
        <strain evidence="8">AL31</strain>
    </source>
</reference>
<evidence type="ECO:0000256" key="6">
    <source>
        <dbReference type="ARBA" id="ARBA00023136"/>
    </source>
</evidence>
<comment type="similarity">
    <text evidence="2">Belongs to the UPF0324 family.</text>
</comment>
<evidence type="ECO:0000256" key="4">
    <source>
        <dbReference type="ARBA" id="ARBA00022692"/>
    </source>
</evidence>
<protein>
    <submittedName>
        <fullName evidence="8">Putative membrane protein YeiH</fullName>
    </submittedName>
</protein>
<dbReference type="Proteomes" id="UP000244016">
    <property type="component" value="Unassembled WGS sequence"/>
</dbReference>
<feature type="transmembrane region" description="Helical" evidence="7">
    <location>
        <begin position="232"/>
        <end position="255"/>
    </location>
</feature>